<accession>A0AAP7LV28</accession>
<dbReference type="EMBL" id="LNPX01000004">
    <property type="protein sequence ID" value="OEK58939.1"/>
    <property type="molecule type" value="Genomic_DNA"/>
</dbReference>
<dbReference type="RefSeq" id="WP_069854339.1">
    <property type="nucleotide sequence ID" value="NZ_LNPX01000004.1"/>
</dbReference>
<name>A0AAP7LV28_9STAP</name>
<dbReference type="AlphaFoldDB" id="A0AAP7LV28"/>
<protein>
    <submittedName>
        <fullName evidence="1">Uncharacterized protein</fullName>
    </submittedName>
</protein>
<comment type="caution">
    <text evidence="1">The sequence shown here is derived from an EMBL/GenBank/DDBJ whole genome shotgun (WGS) entry which is preliminary data.</text>
</comment>
<dbReference type="Proteomes" id="UP000095464">
    <property type="component" value="Unassembled WGS sequence"/>
</dbReference>
<gene>
    <name evidence="1" type="ORF">ASS94_01030</name>
</gene>
<organism evidence="1 2">
    <name type="scientific">Staphylococcus equorum</name>
    <dbReference type="NCBI Taxonomy" id="246432"/>
    <lineage>
        <taxon>Bacteria</taxon>
        <taxon>Bacillati</taxon>
        <taxon>Bacillota</taxon>
        <taxon>Bacilli</taxon>
        <taxon>Bacillales</taxon>
        <taxon>Staphylococcaceae</taxon>
        <taxon>Staphylococcus</taxon>
    </lineage>
</organism>
<evidence type="ECO:0000313" key="1">
    <source>
        <dbReference type="EMBL" id="OEK58939.1"/>
    </source>
</evidence>
<proteinExistence type="predicted"/>
<sequence length="84" mass="9791">MNTIICRDKETEMSIVATNLVLTQHQKYERGEIDLRTFAEAINVNKVKTYVRAERPLIEKQVGTEMFNNIINEVVNEYLSRAFV</sequence>
<reference evidence="2" key="1">
    <citation type="submission" date="2015-11" db="EMBL/GenBank/DDBJ databases">
        <title>Genomic diversity of Staphylococcus saprophyticus strains from urinary tract infections, animal surfaces, and fermented foods.</title>
        <authorList>
            <person name="Wolfe B.E."/>
        </authorList>
    </citation>
    <scope>NUCLEOTIDE SEQUENCE [LARGE SCALE GENOMIC DNA]</scope>
    <source>
        <strain evidence="2">738_7</strain>
    </source>
</reference>
<evidence type="ECO:0000313" key="2">
    <source>
        <dbReference type="Proteomes" id="UP000095464"/>
    </source>
</evidence>